<feature type="compositionally biased region" description="Acidic residues" evidence="1">
    <location>
        <begin position="211"/>
        <end position="224"/>
    </location>
</feature>
<feature type="compositionally biased region" description="Acidic residues" evidence="1">
    <location>
        <begin position="270"/>
        <end position="282"/>
    </location>
</feature>
<dbReference type="Proteomes" id="UP001218188">
    <property type="component" value="Unassembled WGS sequence"/>
</dbReference>
<proteinExistence type="predicted"/>
<comment type="caution">
    <text evidence="2">The sequence shown here is derived from an EMBL/GenBank/DDBJ whole genome shotgun (WGS) entry which is preliminary data.</text>
</comment>
<feature type="compositionally biased region" description="Acidic residues" evidence="1">
    <location>
        <begin position="89"/>
        <end position="103"/>
    </location>
</feature>
<feature type="region of interest" description="Disordered" evidence="1">
    <location>
        <begin position="578"/>
        <end position="604"/>
    </location>
</feature>
<dbReference type="AlphaFoldDB" id="A0AAD6T579"/>
<gene>
    <name evidence="2" type="ORF">C8F04DRAFT_1086969</name>
</gene>
<name>A0AAD6T579_9AGAR</name>
<feature type="region of interest" description="Disordered" evidence="1">
    <location>
        <begin position="67"/>
        <end position="381"/>
    </location>
</feature>
<evidence type="ECO:0000313" key="2">
    <source>
        <dbReference type="EMBL" id="KAJ7039056.1"/>
    </source>
</evidence>
<feature type="compositionally biased region" description="Acidic residues" evidence="1">
    <location>
        <begin position="245"/>
        <end position="259"/>
    </location>
</feature>
<feature type="compositionally biased region" description="Acidic residues" evidence="1">
    <location>
        <begin position="131"/>
        <end position="165"/>
    </location>
</feature>
<evidence type="ECO:0000313" key="3">
    <source>
        <dbReference type="Proteomes" id="UP001218188"/>
    </source>
</evidence>
<accession>A0AAD6T579</accession>
<feature type="compositionally biased region" description="Low complexity" evidence="1">
    <location>
        <begin position="313"/>
        <end position="324"/>
    </location>
</feature>
<reference evidence="2" key="1">
    <citation type="submission" date="2023-03" db="EMBL/GenBank/DDBJ databases">
        <title>Massive genome expansion in bonnet fungi (Mycena s.s.) driven by repeated elements and novel gene families across ecological guilds.</title>
        <authorList>
            <consortium name="Lawrence Berkeley National Laboratory"/>
            <person name="Harder C.B."/>
            <person name="Miyauchi S."/>
            <person name="Viragh M."/>
            <person name="Kuo A."/>
            <person name="Thoen E."/>
            <person name="Andreopoulos B."/>
            <person name="Lu D."/>
            <person name="Skrede I."/>
            <person name="Drula E."/>
            <person name="Henrissat B."/>
            <person name="Morin E."/>
            <person name="Kohler A."/>
            <person name="Barry K."/>
            <person name="LaButti K."/>
            <person name="Morin E."/>
            <person name="Salamov A."/>
            <person name="Lipzen A."/>
            <person name="Mereny Z."/>
            <person name="Hegedus B."/>
            <person name="Baldrian P."/>
            <person name="Stursova M."/>
            <person name="Weitz H."/>
            <person name="Taylor A."/>
            <person name="Grigoriev I.V."/>
            <person name="Nagy L.G."/>
            <person name="Martin F."/>
            <person name="Kauserud H."/>
        </authorList>
    </citation>
    <scope>NUCLEOTIDE SEQUENCE</scope>
    <source>
        <strain evidence="2">CBHHK200</strain>
    </source>
</reference>
<protein>
    <submittedName>
        <fullName evidence="2">Uncharacterized protein</fullName>
    </submittedName>
</protein>
<evidence type="ECO:0000256" key="1">
    <source>
        <dbReference type="SAM" id="MobiDB-lite"/>
    </source>
</evidence>
<sequence>MDPPPFYRAPANNHPVARASFQKPVAIPKAPIVNPYEKFTQPQFDAWIGDITGALRGALGYRAEVPQKPKARTKWHIPAPHSNEAPDAAYEDEDADEELEDSFAEVKARGAAVKGKGRDPREGPGLGRGDQEEEEDQDQDQEEELDEEDSWDENEGMGSDDEEEENALRNGESSARAHARYQKTDVGPDAVEVISDEEEDEPHANGLQTQDGEEDGEEYSDEENAFPTALLVAPQKRTLVTEEGGYSDDGEETGSESENEIGSSPPRPFEDEDEELEDDEIDLFPSTEQDEHETLRAPLNFSTQQDDQDDDVLPGSSPILSSPIEAEQSFQSFPSEHQDHEIFNVDEDDEDMNDAHNDSQSFDWNNPPAFEQGVPASGPGHLATPVEDDNVVDSDGYPPLQVFGTSDLLSTFNSQSQTESGSNDIPLQFHPLEFDEQYVFAAGPSSFLSAPGYFVTEADEQVLPENLEYSDAYTVSRDISVDPQHFTVEEAFTDHEPDGRGMSLDVATLDGEMEGADVGAENYDAILDDIRSTQYPSAEMVAAAFEATYSDGVVHKEEPQSQFFEVPMPISADPAVHDPFGSRPATPPRPPASLGFPGSPLLVSPVGTPTGQPTPVAIPVPASFLKAMHERQESSLFTPRSEIPSGGTTPLAGEGVQAEPVVEVVDVDEVDDEENAAIVNATDDAGRLEDILDTNIINSSIDTEVEVEEPRETQDLITDVTE</sequence>
<organism evidence="2 3">
    <name type="scientific">Mycena alexandri</name>
    <dbReference type="NCBI Taxonomy" id="1745969"/>
    <lineage>
        <taxon>Eukaryota</taxon>
        <taxon>Fungi</taxon>
        <taxon>Dikarya</taxon>
        <taxon>Basidiomycota</taxon>
        <taxon>Agaricomycotina</taxon>
        <taxon>Agaricomycetes</taxon>
        <taxon>Agaricomycetidae</taxon>
        <taxon>Agaricales</taxon>
        <taxon>Marasmiineae</taxon>
        <taxon>Mycenaceae</taxon>
        <taxon>Mycena</taxon>
    </lineage>
</organism>
<keyword evidence="3" id="KW-1185">Reference proteome</keyword>
<dbReference type="EMBL" id="JARJCM010000028">
    <property type="protein sequence ID" value="KAJ7039056.1"/>
    <property type="molecule type" value="Genomic_DNA"/>
</dbReference>